<feature type="coiled-coil region" evidence="1">
    <location>
        <begin position="173"/>
        <end position="217"/>
    </location>
</feature>
<accession>A0A9P6G6H1</accession>
<keyword evidence="4" id="KW-1185">Reference proteome</keyword>
<organism evidence="2 4">
    <name type="scientific">Paraphaeosphaeria minitans</name>
    <dbReference type="NCBI Taxonomy" id="565426"/>
    <lineage>
        <taxon>Eukaryota</taxon>
        <taxon>Fungi</taxon>
        <taxon>Dikarya</taxon>
        <taxon>Ascomycota</taxon>
        <taxon>Pezizomycotina</taxon>
        <taxon>Dothideomycetes</taxon>
        <taxon>Pleosporomycetidae</taxon>
        <taxon>Pleosporales</taxon>
        <taxon>Massarineae</taxon>
        <taxon>Didymosphaeriaceae</taxon>
        <taxon>Paraphaeosphaeria</taxon>
    </lineage>
</organism>
<dbReference type="EMBL" id="WJXW01000015">
    <property type="protein sequence ID" value="KAF9730075.1"/>
    <property type="molecule type" value="Genomic_DNA"/>
</dbReference>
<dbReference type="AlphaFoldDB" id="A0A9P6G6H1"/>
<dbReference type="Proteomes" id="UP000756921">
    <property type="component" value="Unassembled WGS sequence"/>
</dbReference>
<comment type="caution">
    <text evidence="2">The sequence shown here is derived from an EMBL/GenBank/DDBJ whole genome shotgun (WGS) entry which is preliminary data.</text>
</comment>
<proteinExistence type="predicted"/>
<dbReference type="EMBL" id="WJXW01000019">
    <property type="protein sequence ID" value="KAF9728644.1"/>
    <property type="molecule type" value="Genomic_DNA"/>
</dbReference>
<sequence>MDPITIGLNETPVTNQFFKADVTLLDKNGNTVSQIGPFIETNVTGNVSFYRLEGGNYAGTYCVTRDPTFVPTRIQLDLYLKIPTAIFILEGDQGEQRELQLLVACGSPTTSSKWKDRMADNRATMIRAIRKSDHSEILKRAFSPAWLAKVNAAKAVIPRQQIDQLEAIVQDGMQQTKDHANEAREEAAKLKGTTPDKKAWEQKLEEARKRAIQQSINSINKTFDQGFDYISKNVPPGQQDEAETLFTAGTDLIGIGWDFLLQEFLGVVEDLADLLNDVWGQVTNCANGIVSIASSIGNAISSLFG</sequence>
<evidence type="ECO:0000313" key="3">
    <source>
        <dbReference type="EMBL" id="KAF9730075.1"/>
    </source>
</evidence>
<evidence type="ECO:0000313" key="2">
    <source>
        <dbReference type="EMBL" id="KAF9728644.1"/>
    </source>
</evidence>
<protein>
    <submittedName>
        <fullName evidence="2">Uncharacterized protein</fullName>
    </submittedName>
</protein>
<keyword evidence="1" id="KW-0175">Coiled coil</keyword>
<evidence type="ECO:0000256" key="1">
    <source>
        <dbReference type="SAM" id="Coils"/>
    </source>
</evidence>
<reference evidence="2" key="1">
    <citation type="journal article" date="2020" name="Mol. Plant Microbe Interact.">
        <title>Genome Sequence of the Biocontrol Agent Coniothyrium minitans strain Conio (IMI 134523).</title>
        <authorList>
            <person name="Patel D."/>
            <person name="Shittu T.A."/>
            <person name="Baroncelli R."/>
            <person name="Muthumeenakshi S."/>
            <person name="Osborne T.H."/>
            <person name="Janganan T.K."/>
            <person name="Sreenivasaprasad S."/>
        </authorList>
    </citation>
    <scope>NUCLEOTIDE SEQUENCE</scope>
    <source>
        <strain evidence="2">Conio</strain>
    </source>
</reference>
<name>A0A9P6G6H1_9PLEO</name>
<gene>
    <name evidence="3" type="ORF">PMIN01_12008</name>
    <name evidence="2" type="ORF">PMIN01_13472</name>
</gene>
<evidence type="ECO:0000313" key="4">
    <source>
        <dbReference type="Proteomes" id="UP000756921"/>
    </source>
</evidence>